<reference evidence="4" key="1">
    <citation type="submission" date="2024-02" db="UniProtKB">
        <authorList>
            <consortium name="WormBaseParasite"/>
        </authorList>
    </citation>
    <scope>IDENTIFICATION</scope>
</reference>
<evidence type="ECO:0000313" key="3">
    <source>
        <dbReference type="Proteomes" id="UP000887575"/>
    </source>
</evidence>
<name>A0AAF3ENI9_9BILA</name>
<protein>
    <recommendedName>
        <fullName evidence="2">M02D8-5-like second CUB domain-containing protein</fullName>
    </recommendedName>
</protein>
<evidence type="ECO:0000313" key="4">
    <source>
        <dbReference type="WBParaSite" id="MBELARI_LOCUS15617"/>
    </source>
</evidence>
<evidence type="ECO:0000256" key="1">
    <source>
        <dbReference type="SAM" id="SignalP"/>
    </source>
</evidence>
<evidence type="ECO:0000259" key="2">
    <source>
        <dbReference type="Pfam" id="PF23061"/>
    </source>
</evidence>
<dbReference type="Pfam" id="PF23061">
    <property type="entry name" value="CUB_M02D8_5_2nd"/>
    <property type="match status" value="1"/>
</dbReference>
<feature type="domain" description="M02D8-5-like second CUB" evidence="2">
    <location>
        <begin position="172"/>
        <end position="284"/>
    </location>
</feature>
<sequence length="839" mass="93471">MNIFICLFALFSFTFSQPNSYLREVEVDGFTTIFSHGYPQLLQTTTRTVKVKGNNSLETDVTEYVNPFRLDWKLTSKAQTGLLFFFDRLGLDAADQFWICSESQYLLCLRDPSSCLCVDVTREVDSVYWNATQGPAFVLLVYGVSKQFDSGIKARGGFRGKVIEVADKYHDCGTTKDISSMRTPYYMISSGYPFSAGNQSKCDLLVTATSGIRVRVYFLIPVDGYLMVAGTNPNGTFTNTTFTNEVLFGGIPTLYFRQNVTLSTLLMGVTDDLTSYYIVAIDSYDIAATMACDQYDDQSIDQELTIWTSGHSYLEDTIRPYFNNAECNYKITITQAYQMFLEIIGMNLEENADFFYAPDFNQEFVNGIALTGLNSYSLHAGVIGLKEANIKWITDGLGVESGGIVNVLLADCTCTGGVFDLTTDASSKSFANPVKKHDDFTYSTYCRGMECIWTFLVDPKHLTTLNVTDVDLGYFDVFQVETEKGPWGKIDRWGSYGFTNFSNVTLVLSSSLLLSDEFKQEDLKRRGVNFNVKSEVVIPKTIDLCNLSITKIDENASPMLEQEFIITSCKTPLAIYAKSYDESTLQIFDGDLDNGLPMKIETTMIITQNKLSIRITKGDPFATRTLLYVSDSFVDQNHWFCGGFSQGSLNVTSPGCLLVYEEDEIDAITVARQSLPIYRGISIQPDDLIPSTPDFPLRLMTLNAKASFTFKIPENFAYGGSFSSMSGFEFISITEQPSLVVSPDYFDPTQKAFDWRFEVFCDFNSFNGKFTLMKPLGQGASLCRSDQVCWGPNDGMATGNFECDSALSYNASMDGTALILQMLTVPVRSTTSQTIGSGI</sequence>
<keyword evidence="3" id="KW-1185">Reference proteome</keyword>
<proteinExistence type="predicted"/>
<dbReference type="InterPro" id="IPR059046">
    <property type="entry name" value="CUB_M02D8_5_2nd"/>
</dbReference>
<feature type="signal peptide" evidence="1">
    <location>
        <begin position="1"/>
        <end position="16"/>
    </location>
</feature>
<organism evidence="3 4">
    <name type="scientific">Mesorhabditis belari</name>
    <dbReference type="NCBI Taxonomy" id="2138241"/>
    <lineage>
        <taxon>Eukaryota</taxon>
        <taxon>Metazoa</taxon>
        <taxon>Ecdysozoa</taxon>
        <taxon>Nematoda</taxon>
        <taxon>Chromadorea</taxon>
        <taxon>Rhabditida</taxon>
        <taxon>Rhabditina</taxon>
        <taxon>Rhabditomorpha</taxon>
        <taxon>Rhabditoidea</taxon>
        <taxon>Rhabditidae</taxon>
        <taxon>Mesorhabditinae</taxon>
        <taxon>Mesorhabditis</taxon>
    </lineage>
</organism>
<dbReference type="AlphaFoldDB" id="A0AAF3ENI9"/>
<feature type="chain" id="PRO_5042137153" description="M02D8-5-like second CUB domain-containing protein" evidence="1">
    <location>
        <begin position="17"/>
        <end position="839"/>
    </location>
</feature>
<dbReference type="Proteomes" id="UP000887575">
    <property type="component" value="Unassembled WGS sequence"/>
</dbReference>
<keyword evidence="1" id="KW-0732">Signal</keyword>
<accession>A0AAF3ENI9</accession>
<dbReference type="WBParaSite" id="MBELARI_LOCUS15617">
    <property type="protein sequence ID" value="MBELARI_LOCUS15617"/>
    <property type="gene ID" value="MBELARI_LOCUS15617"/>
</dbReference>